<feature type="transmembrane region" description="Helical" evidence="2">
    <location>
        <begin position="49"/>
        <end position="70"/>
    </location>
</feature>
<keyword evidence="2" id="KW-0812">Transmembrane</keyword>
<reference evidence="3" key="2">
    <citation type="submission" date="2025-08" db="UniProtKB">
        <authorList>
            <consortium name="Ensembl"/>
        </authorList>
    </citation>
    <scope>IDENTIFICATION</scope>
</reference>
<reference evidence="3" key="3">
    <citation type="submission" date="2025-09" db="UniProtKB">
        <authorList>
            <consortium name="Ensembl"/>
        </authorList>
    </citation>
    <scope>IDENTIFICATION</scope>
</reference>
<feature type="region of interest" description="Disordered" evidence="1">
    <location>
        <begin position="277"/>
        <end position="311"/>
    </location>
</feature>
<evidence type="ECO:0000313" key="4">
    <source>
        <dbReference type="Proteomes" id="UP000008225"/>
    </source>
</evidence>
<organism evidence="3 4">
    <name type="scientific">Callithrix jacchus</name>
    <name type="common">White-tufted-ear marmoset</name>
    <name type="synonym">Simia Jacchus</name>
    <dbReference type="NCBI Taxonomy" id="9483"/>
    <lineage>
        <taxon>Eukaryota</taxon>
        <taxon>Metazoa</taxon>
        <taxon>Chordata</taxon>
        <taxon>Craniata</taxon>
        <taxon>Vertebrata</taxon>
        <taxon>Euteleostomi</taxon>
        <taxon>Mammalia</taxon>
        <taxon>Eutheria</taxon>
        <taxon>Euarchontoglires</taxon>
        <taxon>Primates</taxon>
        <taxon>Haplorrhini</taxon>
        <taxon>Platyrrhini</taxon>
        <taxon>Cebidae</taxon>
        <taxon>Callitrichinae</taxon>
        <taxon>Callithrix</taxon>
        <taxon>Callithrix</taxon>
    </lineage>
</organism>
<dbReference type="AlphaFoldDB" id="A0A5F4W9E7"/>
<dbReference type="PANTHER" id="PTHR12138:SF162">
    <property type="entry name" value="CHROMOSOME UNDETERMINED SCAFFOLD_275, WHOLE GENOME SHOTGUN SEQUENCE"/>
    <property type="match status" value="1"/>
</dbReference>
<feature type="compositionally biased region" description="Polar residues" evidence="1">
    <location>
        <begin position="297"/>
        <end position="309"/>
    </location>
</feature>
<proteinExistence type="predicted"/>
<evidence type="ECO:0000313" key="3">
    <source>
        <dbReference type="Ensembl" id="ENSCJAP00000074312.1"/>
    </source>
</evidence>
<sequence>MTQYMQLETPFLTLSSLYTGFCSCKDFFISSHSLTNLPRKCLLMINRQFFFSNRICLPSSAFLFATHGILRFCFPLQRNTSFSFLSFFLFFFFWKQSLTLSPRLECSGVISAHCSLDLQGSSDSPTSSSGEVGTTSTCHHARLTFCGDGFLLCWSGWSRIPGIKRSSRFGFQKWRDYRPEPPRPAGIFKSWITGLSAYRRKGILKTRRNNSNTFLFCAILLCVIRFLYSVLCVWVATAGDRPKSSPTTGRPGRSHPCITCDPGASCGPVSSFQAKAEAPRHSEVQWPDRPGERENTSNKAGQSTATSLTAVRASSGAGRLPVVLVTRMRRRVRRTNTFVT</sequence>
<dbReference type="InParanoid" id="A0A5F4W9E7"/>
<dbReference type="Ensembl" id="ENSCJAT00000094751.2">
    <property type="protein sequence ID" value="ENSCJAP00000074312.1"/>
    <property type="gene ID" value="ENSCJAG00000063855.2"/>
</dbReference>
<evidence type="ECO:0000256" key="1">
    <source>
        <dbReference type="SAM" id="MobiDB-lite"/>
    </source>
</evidence>
<keyword evidence="4" id="KW-1185">Reference proteome</keyword>
<keyword evidence="2" id="KW-0472">Membrane</keyword>
<evidence type="ECO:0000256" key="2">
    <source>
        <dbReference type="SAM" id="Phobius"/>
    </source>
</evidence>
<protein>
    <recommendedName>
        <fullName evidence="5">Transmembrane protein</fullName>
    </recommendedName>
</protein>
<accession>A0A5F4W9E7</accession>
<feature type="transmembrane region" description="Helical" evidence="2">
    <location>
        <begin position="214"/>
        <end position="236"/>
    </location>
</feature>
<feature type="transmembrane region" description="Helical" evidence="2">
    <location>
        <begin position="76"/>
        <end position="94"/>
    </location>
</feature>
<evidence type="ECO:0008006" key="5">
    <source>
        <dbReference type="Google" id="ProtNLM"/>
    </source>
</evidence>
<dbReference type="GeneTree" id="ENSGT01150000286943"/>
<reference evidence="3" key="1">
    <citation type="submission" date="2009-03" db="EMBL/GenBank/DDBJ databases">
        <authorList>
            <person name="Warren W."/>
            <person name="Ye L."/>
            <person name="Minx P."/>
            <person name="Worley K."/>
            <person name="Gibbs R."/>
            <person name="Wilson R.K."/>
        </authorList>
    </citation>
    <scope>NUCLEOTIDE SEQUENCE [LARGE SCALE GENOMIC DNA]</scope>
</reference>
<keyword evidence="2" id="KW-1133">Transmembrane helix</keyword>
<dbReference type="Bgee" id="ENSCJAG00000063855">
    <property type="expression patterns" value="Expressed in testis"/>
</dbReference>
<dbReference type="PANTHER" id="PTHR12138">
    <property type="entry name" value="PRIMATE-EXPANDED PROTEIN FAMILY"/>
    <property type="match status" value="1"/>
</dbReference>
<dbReference type="Proteomes" id="UP000008225">
    <property type="component" value="Chromosome 12"/>
</dbReference>
<name>A0A5F4W9E7_CALJA</name>